<dbReference type="PANTHER" id="PTHR40129:SF2">
    <property type="entry name" value="KETOPANTOATE REDUCTASE N-TERMINAL DOMAIN-CONTAINING PROTEIN"/>
    <property type="match status" value="1"/>
</dbReference>
<proteinExistence type="predicted"/>
<feature type="compositionally biased region" description="Low complexity" evidence="1">
    <location>
        <begin position="258"/>
        <end position="273"/>
    </location>
</feature>
<evidence type="ECO:0000313" key="3">
    <source>
        <dbReference type="Proteomes" id="UP000053593"/>
    </source>
</evidence>
<dbReference type="HOGENOM" id="CLU_044092_0_0_1"/>
<feature type="compositionally biased region" description="Basic and acidic residues" evidence="1">
    <location>
        <begin position="142"/>
        <end position="154"/>
    </location>
</feature>
<dbReference type="SUPFAM" id="SSF51735">
    <property type="entry name" value="NAD(P)-binding Rossmann-fold domains"/>
    <property type="match status" value="1"/>
</dbReference>
<name>A0A0D0BZ23_9AGAR</name>
<feature type="region of interest" description="Disordered" evidence="1">
    <location>
        <begin position="258"/>
        <end position="286"/>
    </location>
</feature>
<evidence type="ECO:0000313" key="2">
    <source>
        <dbReference type="EMBL" id="KIK61101.1"/>
    </source>
</evidence>
<sequence length="335" mass="37149">MTATNIIDILILGAGWTSAFLIPLCKRRNISFAATTRSGSNDTIKFNFDQNSTSDDDEQFAHLPDAKTVLITFPITTPGASKRLVRMYKKTRKNGSGDLRTGFIQLGATSIWGEPGASSRHGRNREGQKSTNTDSKPALKPAENRWYDRHSPYSRVERSDAEDELLALSPETPTTVLNLAGLYGGDRSMRKWVGRVAPSKEVLKNKGSLHMVHGIDVARAILAIHTQFDKSVGQRWILTDGRVYDWWDLSSAWGSGPTSNIDNNDNSPSTNPSAVTTDSGPAEDRGPQAAWVRELMREMNVRALPRSIETLGRALDSREFWETFGLTPLKGRMEE</sequence>
<gene>
    <name evidence="2" type="ORF">GYMLUDRAFT_43202</name>
</gene>
<dbReference type="AlphaFoldDB" id="A0A0D0BZ23"/>
<dbReference type="Gene3D" id="3.40.50.720">
    <property type="entry name" value="NAD(P)-binding Rossmann-like Domain"/>
    <property type="match status" value="1"/>
</dbReference>
<dbReference type="OrthoDB" id="674948at2759"/>
<feature type="region of interest" description="Disordered" evidence="1">
    <location>
        <begin position="114"/>
        <end position="154"/>
    </location>
</feature>
<dbReference type="Proteomes" id="UP000053593">
    <property type="component" value="Unassembled WGS sequence"/>
</dbReference>
<protein>
    <submittedName>
        <fullName evidence="2">Uncharacterized protein</fullName>
    </submittedName>
</protein>
<organism evidence="2 3">
    <name type="scientific">Collybiopsis luxurians FD-317 M1</name>
    <dbReference type="NCBI Taxonomy" id="944289"/>
    <lineage>
        <taxon>Eukaryota</taxon>
        <taxon>Fungi</taxon>
        <taxon>Dikarya</taxon>
        <taxon>Basidiomycota</taxon>
        <taxon>Agaricomycotina</taxon>
        <taxon>Agaricomycetes</taxon>
        <taxon>Agaricomycetidae</taxon>
        <taxon>Agaricales</taxon>
        <taxon>Marasmiineae</taxon>
        <taxon>Omphalotaceae</taxon>
        <taxon>Collybiopsis</taxon>
        <taxon>Collybiopsis luxurians</taxon>
    </lineage>
</organism>
<evidence type="ECO:0000256" key="1">
    <source>
        <dbReference type="SAM" id="MobiDB-lite"/>
    </source>
</evidence>
<reference evidence="2 3" key="1">
    <citation type="submission" date="2014-04" db="EMBL/GenBank/DDBJ databases">
        <title>Evolutionary Origins and Diversification of the Mycorrhizal Mutualists.</title>
        <authorList>
            <consortium name="DOE Joint Genome Institute"/>
            <consortium name="Mycorrhizal Genomics Consortium"/>
            <person name="Kohler A."/>
            <person name="Kuo A."/>
            <person name="Nagy L.G."/>
            <person name="Floudas D."/>
            <person name="Copeland A."/>
            <person name="Barry K.W."/>
            <person name="Cichocki N."/>
            <person name="Veneault-Fourrey C."/>
            <person name="LaButti K."/>
            <person name="Lindquist E.A."/>
            <person name="Lipzen A."/>
            <person name="Lundell T."/>
            <person name="Morin E."/>
            <person name="Murat C."/>
            <person name="Riley R."/>
            <person name="Ohm R."/>
            <person name="Sun H."/>
            <person name="Tunlid A."/>
            <person name="Henrissat B."/>
            <person name="Grigoriev I.V."/>
            <person name="Hibbett D.S."/>
            <person name="Martin F."/>
        </authorList>
    </citation>
    <scope>NUCLEOTIDE SEQUENCE [LARGE SCALE GENOMIC DNA]</scope>
    <source>
        <strain evidence="2 3">FD-317 M1</strain>
    </source>
</reference>
<dbReference type="PANTHER" id="PTHR40129">
    <property type="entry name" value="KETOPANTOATE REDUCTASE N-TERMINAL DOMAIN-CONTAINING PROTEIN"/>
    <property type="match status" value="1"/>
</dbReference>
<accession>A0A0D0BZ23</accession>
<dbReference type="InterPro" id="IPR036291">
    <property type="entry name" value="NAD(P)-bd_dom_sf"/>
</dbReference>
<dbReference type="EMBL" id="KN834772">
    <property type="protein sequence ID" value="KIK61101.1"/>
    <property type="molecule type" value="Genomic_DNA"/>
</dbReference>
<keyword evidence="3" id="KW-1185">Reference proteome</keyword>